<gene>
    <name evidence="2" type="ORF">QBC46DRAFT_49972</name>
</gene>
<comment type="caution">
    <text evidence="2">The sequence shown here is derived from an EMBL/GenBank/DDBJ whole genome shotgun (WGS) entry which is preliminary data.</text>
</comment>
<organism evidence="2 3">
    <name type="scientific">Diplogelasinospora grovesii</name>
    <dbReference type="NCBI Taxonomy" id="303347"/>
    <lineage>
        <taxon>Eukaryota</taxon>
        <taxon>Fungi</taxon>
        <taxon>Dikarya</taxon>
        <taxon>Ascomycota</taxon>
        <taxon>Pezizomycotina</taxon>
        <taxon>Sordariomycetes</taxon>
        <taxon>Sordariomycetidae</taxon>
        <taxon>Sordariales</taxon>
        <taxon>Diplogelasinosporaceae</taxon>
        <taxon>Diplogelasinospora</taxon>
    </lineage>
</organism>
<feature type="compositionally biased region" description="Polar residues" evidence="1">
    <location>
        <begin position="144"/>
        <end position="163"/>
    </location>
</feature>
<feature type="compositionally biased region" description="Basic and acidic residues" evidence="1">
    <location>
        <begin position="80"/>
        <end position="95"/>
    </location>
</feature>
<feature type="region of interest" description="Disordered" evidence="1">
    <location>
        <begin position="144"/>
        <end position="226"/>
    </location>
</feature>
<evidence type="ECO:0000256" key="1">
    <source>
        <dbReference type="SAM" id="MobiDB-lite"/>
    </source>
</evidence>
<feature type="region of interest" description="Disordered" evidence="1">
    <location>
        <begin position="80"/>
        <end position="100"/>
    </location>
</feature>
<dbReference type="Proteomes" id="UP001303473">
    <property type="component" value="Unassembled WGS sequence"/>
</dbReference>
<keyword evidence="3" id="KW-1185">Reference proteome</keyword>
<proteinExistence type="predicted"/>
<reference evidence="3" key="1">
    <citation type="journal article" date="2023" name="Mol. Phylogenet. Evol.">
        <title>Genome-scale phylogeny and comparative genomics of the fungal order Sordariales.</title>
        <authorList>
            <person name="Hensen N."/>
            <person name="Bonometti L."/>
            <person name="Westerberg I."/>
            <person name="Brannstrom I.O."/>
            <person name="Guillou S."/>
            <person name="Cros-Aarteil S."/>
            <person name="Calhoun S."/>
            <person name="Haridas S."/>
            <person name="Kuo A."/>
            <person name="Mondo S."/>
            <person name="Pangilinan J."/>
            <person name="Riley R."/>
            <person name="LaButti K."/>
            <person name="Andreopoulos B."/>
            <person name="Lipzen A."/>
            <person name="Chen C."/>
            <person name="Yan M."/>
            <person name="Daum C."/>
            <person name="Ng V."/>
            <person name="Clum A."/>
            <person name="Steindorff A."/>
            <person name="Ohm R.A."/>
            <person name="Martin F."/>
            <person name="Silar P."/>
            <person name="Natvig D.O."/>
            <person name="Lalanne C."/>
            <person name="Gautier V."/>
            <person name="Ament-Velasquez S.L."/>
            <person name="Kruys A."/>
            <person name="Hutchinson M.I."/>
            <person name="Powell A.J."/>
            <person name="Barry K."/>
            <person name="Miller A.N."/>
            <person name="Grigoriev I.V."/>
            <person name="Debuchy R."/>
            <person name="Gladieux P."/>
            <person name="Hiltunen Thoren M."/>
            <person name="Johannesson H."/>
        </authorList>
    </citation>
    <scope>NUCLEOTIDE SEQUENCE [LARGE SCALE GENOMIC DNA]</scope>
    <source>
        <strain evidence="3">CBS 340.73</strain>
    </source>
</reference>
<dbReference type="EMBL" id="MU853768">
    <property type="protein sequence ID" value="KAK3943197.1"/>
    <property type="molecule type" value="Genomic_DNA"/>
</dbReference>
<evidence type="ECO:0000313" key="2">
    <source>
        <dbReference type="EMBL" id="KAK3943197.1"/>
    </source>
</evidence>
<protein>
    <submittedName>
        <fullName evidence="2">Uncharacterized protein</fullName>
    </submittedName>
</protein>
<dbReference type="AlphaFoldDB" id="A0AAN6NGC2"/>
<sequence>MSAPIGRLEDCHKPWLSPVVCSGTIDLHRCQLAWRPQKDYPRTDLLECLTCGHVCKLRACAKKATSMQLFRVRAKINREQMPKRDQDRCPDRDRGPSSTGTVSGFPFLLECNWSAFKPSSFQVKDITARMLAQAEARVACNRRLQNTRQATTGSSPSTRTSAASEFDSEKETQKSEKESQSGKGKREEMSNRTPGHAALLQKGLKTGQGDEGPVVGGDIPAHPKQS</sequence>
<accession>A0AAN6NGC2</accession>
<name>A0AAN6NGC2_9PEZI</name>
<evidence type="ECO:0000313" key="3">
    <source>
        <dbReference type="Proteomes" id="UP001303473"/>
    </source>
</evidence>
<feature type="compositionally biased region" description="Basic and acidic residues" evidence="1">
    <location>
        <begin position="167"/>
        <end position="190"/>
    </location>
</feature>